<dbReference type="AlphaFoldDB" id="A3IWD9"/>
<evidence type="ECO:0000259" key="1">
    <source>
        <dbReference type="Pfam" id="PF09037"/>
    </source>
</evidence>
<keyword evidence="3" id="KW-1185">Reference proteome</keyword>
<dbReference type="InterPro" id="IPR024628">
    <property type="entry name" value="Sulfotransferase_Stf0_dom"/>
</dbReference>
<dbReference type="RefSeq" id="WP_008277695.1">
    <property type="nucleotide sequence ID" value="NZ_AAXW01000051.1"/>
</dbReference>
<keyword evidence="2" id="KW-0328">Glycosyltransferase</keyword>
<accession>A3IWD9</accession>
<dbReference type="Proteomes" id="UP000003781">
    <property type="component" value="Unassembled WGS sequence"/>
</dbReference>
<dbReference type="Gene3D" id="3.40.50.300">
    <property type="entry name" value="P-loop containing nucleotide triphosphate hydrolases"/>
    <property type="match status" value="1"/>
</dbReference>
<sequence length="302" mass="35597">MKTNFYNYKIDVIPKKIIILLSTQRSGSTMICRDFKNTNVLGKPDEYFISLIKKVEKSGFSILDQEREEIGIEINERLLKSSTSNGVISFKLMSSYLHLLGQILSSQLINSKPKQELLRYQYQDTINSFFQAISNNNIYYVRIYRKDKIKQAISRLIASHTGIYHKEGKDSDNLKVISKGEKRDFKLENDYSYKRMKKIINSIIKEEQELDLFIARNKIKPMVITYENVVNNQNYLKDVAKFIELNSPIIALIKERKTVKLSNEINEEIYKKFMLDGGWNARDKYSSFKQKIKHYLKLWLRK</sequence>
<dbReference type="OrthoDB" id="581103at2"/>
<dbReference type="Pfam" id="PF09037">
    <property type="entry name" value="Sulphotransf"/>
    <property type="match status" value="1"/>
</dbReference>
<name>A3IWD9_9CHRO</name>
<dbReference type="eggNOG" id="COG4424">
    <property type="taxonomic scope" value="Bacteria"/>
</dbReference>
<dbReference type="GO" id="GO:0016757">
    <property type="term" value="F:glycosyltransferase activity"/>
    <property type="evidence" value="ECO:0007669"/>
    <property type="project" value="UniProtKB-KW"/>
</dbReference>
<organism evidence="2 3">
    <name type="scientific">Crocosphaera chwakensis CCY0110</name>
    <dbReference type="NCBI Taxonomy" id="391612"/>
    <lineage>
        <taxon>Bacteria</taxon>
        <taxon>Bacillati</taxon>
        <taxon>Cyanobacteriota</taxon>
        <taxon>Cyanophyceae</taxon>
        <taxon>Oscillatoriophycideae</taxon>
        <taxon>Chroococcales</taxon>
        <taxon>Aphanothecaceae</taxon>
        <taxon>Crocosphaera</taxon>
        <taxon>Crocosphaera chwakensis</taxon>
    </lineage>
</organism>
<evidence type="ECO:0000313" key="2">
    <source>
        <dbReference type="EMBL" id="EAZ89190.1"/>
    </source>
</evidence>
<reference evidence="2 3" key="1">
    <citation type="submission" date="2007-03" db="EMBL/GenBank/DDBJ databases">
        <authorList>
            <person name="Stal L."/>
            <person name="Ferriera S."/>
            <person name="Johnson J."/>
            <person name="Kravitz S."/>
            <person name="Beeson K."/>
            <person name="Sutton G."/>
            <person name="Rogers Y.-H."/>
            <person name="Friedman R."/>
            <person name="Frazier M."/>
            <person name="Venter J.C."/>
        </authorList>
    </citation>
    <scope>NUCLEOTIDE SEQUENCE [LARGE SCALE GENOMIC DNA]</scope>
    <source>
        <strain evidence="2 3">CCY0110</strain>
    </source>
</reference>
<dbReference type="InterPro" id="IPR027417">
    <property type="entry name" value="P-loop_NTPase"/>
</dbReference>
<dbReference type="EC" id="4.1.1.23" evidence="2"/>
<evidence type="ECO:0000313" key="3">
    <source>
        <dbReference type="Proteomes" id="UP000003781"/>
    </source>
</evidence>
<dbReference type="GO" id="GO:0004590">
    <property type="term" value="F:orotidine-5'-phosphate decarboxylase activity"/>
    <property type="evidence" value="ECO:0007669"/>
    <property type="project" value="UniProtKB-EC"/>
</dbReference>
<gene>
    <name evidence="2" type="ORF">CY0110_15370</name>
</gene>
<keyword evidence="2" id="KW-0808">Transferase</keyword>
<protein>
    <submittedName>
        <fullName evidence="2">Bifunctional orotidine 5'-phosphate decarboxylase/orotate phosphoribosyltransferase protein</fullName>
        <ecNumber evidence="2">4.1.1.23</ecNumber>
    </submittedName>
</protein>
<feature type="domain" description="Sulphotransferase Stf0" evidence="1">
    <location>
        <begin position="19"/>
        <end position="273"/>
    </location>
</feature>
<keyword evidence="2" id="KW-0456">Lyase</keyword>
<dbReference type="EMBL" id="AAXW01000051">
    <property type="protein sequence ID" value="EAZ89190.1"/>
    <property type="molecule type" value="Genomic_DNA"/>
</dbReference>
<proteinExistence type="predicted"/>
<comment type="caution">
    <text evidence="2">The sequence shown here is derived from an EMBL/GenBank/DDBJ whole genome shotgun (WGS) entry which is preliminary data.</text>
</comment>